<dbReference type="AlphaFoldDB" id="F9D0I0"/>
<dbReference type="Proteomes" id="UP000007820">
    <property type="component" value="Unassembled WGS sequence"/>
</dbReference>
<protein>
    <submittedName>
        <fullName evidence="1">Uncharacterized protein</fullName>
    </submittedName>
</protein>
<reference evidence="1 2" key="1">
    <citation type="submission" date="2011-04" db="EMBL/GenBank/DDBJ databases">
        <authorList>
            <person name="Muzny D."/>
            <person name="Qin X."/>
            <person name="Deng J."/>
            <person name="Jiang H."/>
            <person name="Liu Y."/>
            <person name="Qu J."/>
            <person name="Song X.-Z."/>
            <person name="Zhang L."/>
            <person name="Thornton R."/>
            <person name="Coyle M."/>
            <person name="Francisco L."/>
            <person name="Jackson L."/>
            <person name="Javaid M."/>
            <person name="Korchina V."/>
            <person name="Kovar C."/>
            <person name="Mata R."/>
            <person name="Mathew T."/>
            <person name="Ngo R."/>
            <person name="Nguyen L."/>
            <person name="Nguyen N."/>
            <person name="Okwuonu G."/>
            <person name="Ongeri F."/>
            <person name="Pham C."/>
            <person name="Simmons D."/>
            <person name="Wilczek-Boney K."/>
            <person name="Hale W."/>
            <person name="Jakkamsetti A."/>
            <person name="Pham P."/>
            <person name="Ruth R."/>
            <person name="San Lucas F."/>
            <person name="Warren J."/>
            <person name="Zhang J."/>
            <person name="Zhao Z."/>
            <person name="Zhou C."/>
            <person name="Zhu D."/>
            <person name="Lee S."/>
            <person name="Bess C."/>
            <person name="Blankenburg K."/>
            <person name="Forbes L."/>
            <person name="Fu Q."/>
            <person name="Gubbala S."/>
            <person name="Hirani K."/>
            <person name="Jayaseelan J.C."/>
            <person name="Lara F."/>
            <person name="Munidasa M."/>
            <person name="Palculict T."/>
            <person name="Patil S."/>
            <person name="Pu L.-L."/>
            <person name="Saada N."/>
            <person name="Tang L."/>
            <person name="Weissenberger G."/>
            <person name="Zhu Y."/>
            <person name="Hemphill L."/>
            <person name="Shang Y."/>
            <person name="Youmans B."/>
            <person name="Ayvaz T."/>
            <person name="Ross M."/>
            <person name="Santibanez J."/>
            <person name="Aqrawi P."/>
            <person name="Gross S."/>
            <person name="Joshi V."/>
            <person name="Fowler G."/>
            <person name="Nazareth L."/>
            <person name="Reid J."/>
            <person name="Worley K."/>
            <person name="Petrosino J."/>
            <person name="Highlander S."/>
            <person name="Gibbs R."/>
        </authorList>
    </citation>
    <scope>NUCLEOTIDE SEQUENCE [LARGE SCALE GENOMIC DNA]</scope>
    <source>
        <strain evidence="1 2">DSM 3688</strain>
    </source>
</reference>
<sequence>MQRALSSMERARRYVCRGVNRAAKARLRHAAVLPASRHGAAAFSLRRNRIAVTV</sequence>
<gene>
    <name evidence="1" type="ORF">HMPREF9136_0358</name>
</gene>
<accession>F9D0I0</accession>
<dbReference type="EMBL" id="AFPW01000005">
    <property type="protein sequence ID" value="EGQ16996.1"/>
    <property type="molecule type" value="Genomic_DNA"/>
</dbReference>
<evidence type="ECO:0000313" key="1">
    <source>
        <dbReference type="EMBL" id="EGQ16996.1"/>
    </source>
</evidence>
<proteinExistence type="predicted"/>
<evidence type="ECO:0000313" key="2">
    <source>
        <dbReference type="Proteomes" id="UP000007820"/>
    </source>
</evidence>
<organism evidence="1 2">
    <name type="scientific">Prevotella dentalis (strain ATCC 49559 / DSM 3688 / JCM 13448 / NCTC 12043 / ES 2772)</name>
    <name type="common">Mitsuokella dentalis</name>
    <dbReference type="NCBI Taxonomy" id="908937"/>
    <lineage>
        <taxon>Bacteria</taxon>
        <taxon>Pseudomonadati</taxon>
        <taxon>Bacteroidota</taxon>
        <taxon>Bacteroidia</taxon>
        <taxon>Bacteroidales</taxon>
        <taxon>Prevotellaceae</taxon>
        <taxon>Prevotella</taxon>
    </lineage>
</organism>
<comment type="caution">
    <text evidence="1">The sequence shown here is derived from an EMBL/GenBank/DDBJ whole genome shotgun (WGS) entry which is preliminary data.</text>
</comment>
<name>F9D0I0_PREDD</name>